<reference evidence="3" key="2">
    <citation type="submission" date="2023-02" db="EMBL/GenBank/DDBJ databases">
        <authorList>
            <person name="Swenson N.G."/>
            <person name="Wegrzyn J.L."/>
            <person name="Mcevoy S.L."/>
        </authorList>
    </citation>
    <scope>NUCLEOTIDE SEQUENCE</scope>
    <source>
        <strain evidence="3">91603</strain>
        <tissue evidence="3">Leaf</tissue>
    </source>
</reference>
<dbReference type="AlphaFoldDB" id="A0AAD5J610"/>
<keyword evidence="4" id="KW-1185">Reference proteome</keyword>
<dbReference type="EMBL" id="JAJSOW010000100">
    <property type="protein sequence ID" value="KAI9186236.1"/>
    <property type="molecule type" value="Genomic_DNA"/>
</dbReference>
<comment type="caution">
    <text evidence="3">The sequence shown here is derived from an EMBL/GenBank/DDBJ whole genome shotgun (WGS) entry which is preliminary data.</text>
</comment>
<name>A0AAD5J610_ACENE</name>
<dbReference type="InterPro" id="IPR025315">
    <property type="entry name" value="DUF4220"/>
</dbReference>
<sequence length="831" mass="94519">MVNIIPGNFKKIWDDWNIRGVMLFSLFLQILLILFSPLRKGTSNKLLIMLIWSVYLLADWAANFAVGLISNSQGDSTTSKESSTYLSAVWPPFLLLHLGGPDTITAFALEDNELWLRHALGLVFQVLAAVYVFLLALDRTKLTIPTLLVFVAGIIKYLERTRALYLASLDRFRDSMLKDPDPGPNYAKLMDDISSKVEAKLPTAVIMIEEKSGKKSNTRRSQVGERDGLCLGDLQVVHYAYHFFDIFKGLIVDLIFSFHERNESRDFFINLTPEDALSVIEVELNFIYDALYTKVQVVHCRFGYATRFMSFASVVAALSIFHFKVNQSGFDKFDVGITYALFLGAIALDIIAFFMLVFSDWTFAALSDSENGFKLKIKSGIATTIRWFLILKKPKWYKCQQEKHNCEVLATPFLFRRWSGHVSGHNLIRYCLKGRPTHFHQVKSCFIEKFIPGIIGGRDIHFGRVGQFLSFIYGKAIHLLGSIIQLVIDLLGLTDFVDEIRYLSHEPLTKPLWEFIFTELKEKSGSEDKPENAKKIHSARGDWILENEDYKDYRKKLLRYVTGVTFDESLLLWHIATELLYQTEEEATREAGNDNYNDHRQFSKILSDYMLYLLVVQTTMISAVAGIGKIRFRDTCAEAKRLFRSKNLRANEEKEGCEEILGVNTYAEPVKVKGDRSKSVLFDASMLAQVLENLEKGQKVDKWKLLSRIWMELLSYAACNCLARTHAQQVSKGGELVTFVWLLMAHFGLGEQFQINKGQGRAKLIIGKLELQCDPCFQEGNKLADGLAHLGKDMEPGILSFEEPPPTVTSIFDGDLRGLACLRSSPTLFYC</sequence>
<protein>
    <recommendedName>
        <fullName evidence="2">DUF4220 domain-containing protein</fullName>
    </recommendedName>
</protein>
<feature type="transmembrane region" description="Helical" evidence="1">
    <location>
        <begin position="16"/>
        <end position="35"/>
    </location>
</feature>
<keyword evidence="1" id="KW-0812">Transmembrane</keyword>
<evidence type="ECO:0000256" key="1">
    <source>
        <dbReference type="SAM" id="Phobius"/>
    </source>
</evidence>
<evidence type="ECO:0000313" key="4">
    <source>
        <dbReference type="Proteomes" id="UP001064489"/>
    </source>
</evidence>
<keyword evidence="1" id="KW-1133">Transmembrane helix</keyword>
<organism evidence="3 4">
    <name type="scientific">Acer negundo</name>
    <name type="common">Box elder</name>
    <dbReference type="NCBI Taxonomy" id="4023"/>
    <lineage>
        <taxon>Eukaryota</taxon>
        <taxon>Viridiplantae</taxon>
        <taxon>Streptophyta</taxon>
        <taxon>Embryophyta</taxon>
        <taxon>Tracheophyta</taxon>
        <taxon>Spermatophyta</taxon>
        <taxon>Magnoliopsida</taxon>
        <taxon>eudicotyledons</taxon>
        <taxon>Gunneridae</taxon>
        <taxon>Pentapetalae</taxon>
        <taxon>rosids</taxon>
        <taxon>malvids</taxon>
        <taxon>Sapindales</taxon>
        <taxon>Sapindaceae</taxon>
        <taxon>Hippocastanoideae</taxon>
        <taxon>Acereae</taxon>
        <taxon>Acer</taxon>
    </lineage>
</organism>
<feature type="transmembrane region" description="Helical" evidence="1">
    <location>
        <begin position="609"/>
        <end position="628"/>
    </location>
</feature>
<accession>A0AAD5J610</accession>
<evidence type="ECO:0000313" key="3">
    <source>
        <dbReference type="EMBL" id="KAI9186236.1"/>
    </source>
</evidence>
<evidence type="ECO:0000259" key="2">
    <source>
        <dbReference type="Pfam" id="PF13968"/>
    </source>
</evidence>
<feature type="transmembrane region" description="Helical" evidence="1">
    <location>
        <begin position="47"/>
        <end position="69"/>
    </location>
</feature>
<gene>
    <name evidence="3" type="ORF">LWI28_015143</name>
</gene>
<keyword evidence="1" id="KW-0472">Membrane</keyword>
<feature type="transmembrane region" description="Helical" evidence="1">
    <location>
        <begin position="304"/>
        <end position="325"/>
    </location>
</feature>
<dbReference type="PANTHER" id="PTHR31325">
    <property type="entry name" value="OS01G0798800 PROTEIN-RELATED"/>
    <property type="match status" value="1"/>
</dbReference>
<dbReference type="InterPro" id="IPR007658">
    <property type="entry name" value="DUF594"/>
</dbReference>
<proteinExistence type="predicted"/>
<feature type="domain" description="DUF4220" evidence="2">
    <location>
        <begin position="52"/>
        <end position="430"/>
    </location>
</feature>
<dbReference type="Pfam" id="PF13968">
    <property type="entry name" value="DUF4220"/>
    <property type="match status" value="1"/>
</dbReference>
<feature type="transmembrane region" description="Helical" evidence="1">
    <location>
        <begin position="89"/>
        <end position="109"/>
    </location>
</feature>
<dbReference type="Pfam" id="PF04578">
    <property type="entry name" value="DUF594"/>
    <property type="match status" value="1"/>
</dbReference>
<feature type="transmembrane region" description="Helical" evidence="1">
    <location>
        <begin position="337"/>
        <end position="358"/>
    </location>
</feature>
<reference evidence="3" key="1">
    <citation type="journal article" date="2022" name="Plant J.">
        <title>Strategies of tolerance reflected in two North American maple genomes.</title>
        <authorList>
            <person name="McEvoy S.L."/>
            <person name="Sezen U.U."/>
            <person name="Trouern-Trend A."/>
            <person name="McMahon S.M."/>
            <person name="Schaberg P.G."/>
            <person name="Yang J."/>
            <person name="Wegrzyn J.L."/>
            <person name="Swenson N.G."/>
        </authorList>
    </citation>
    <scope>NUCLEOTIDE SEQUENCE</scope>
    <source>
        <strain evidence="3">91603</strain>
    </source>
</reference>
<feature type="transmembrane region" description="Helical" evidence="1">
    <location>
        <begin position="116"/>
        <end position="136"/>
    </location>
</feature>
<dbReference type="Proteomes" id="UP001064489">
    <property type="component" value="Chromosome 3"/>
</dbReference>